<proteinExistence type="predicted"/>
<protein>
    <submittedName>
        <fullName evidence="2">Nuclear transport factor 2 family protein</fullName>
    </submittedName>
</protein>
<gene>
    <name evidence="2" type="ORF">ABT322_23065</name>
</gene>
<sequence length="182" mass="20506">MSQFPSVPRTGSVDAGEWTSAVDFVNRVNWLFETYDLEGMIHSFLPDARVYHFHGSLNGEGDIRRFLTDDYPYLIPGVSRNATNHVVDRDADGVAVRYQNVLVRHAWPQQAVGLQAGQVLESEDLPAIWLYSPMLDRLRLTDDGWKISERYIGGSMMNKRLSLPDTSRASVEKFLPGPGLPL</sequence>
<dbReference type="Proteomes" id="UP001490330">
    <property type="component" value="Unassembled WGS sequence"/>
</dbReference>
<dbReference type="EMBL" id="JBEPCV010000023">
    <property type="protein sequence ID" value="MER6906568.1"/>
    <property type="molecule type" value="Genomic_DNA"/>
</dbReference>
<dbReference type="Gene3D" id="3.10.450.50">
    <property type="match status" value="1"/>
</dbReference>
<name>A0ABV1VJ99_9ACTN</name>
<dbReference type="SUPFAM" id="SSF54427">
    <property type="entry name" value="NTF2-like"/>
    <property type="match status" value="1"/>
</dbReference>
<dbReference type="RefSeq" id="WP_350721449.1">
    <property type="nucleotide sequence ID" value="NZ_JBEPCO010000026.1"/>
</dbReference>
<evidence type="ECO:0000313" key="2">
    <source>
        <dbReference type="EMBL" id="MER6906568.1"/>
    </source>
</evidence>
<dbReference type="Pfam" id="PF13577">
    <property type="entry name" value="SnoaL_4"/>
    <property type="match status" value="1"/>
</dbReference>
<keyword evidence="3" id="KW-1185">Reference proteome</keyword>
<accession>A0ABV1VJ99</accession>
<comment type="caution">
    <text evidence="2">The sequence shown here is derived from an EMBL/GenBank/DDBJ whole genome shotgun (WGS) entry which is preliminary data.</text>
</comment>
<dbReference type="InterPro" id="IPR037401">
    <property type="entry name" value="SnoaL-like"/>
</dbReference>
<evidence type="ECO:0000313" key="3">
    <source>
        <dbReference type="Proteomes" id="UP001490330"/>
    </source>
</evidence>
<dbReference type="InterPro" id="IPR032710">
    <property type="entry name" value="NTF2-like_dom_sf"/>
</dbReference>
<feature type="domain" description="SnoaL-like" evidence="1">
    <location>
        <begin position="23"/>
        <end position="150"/>
    </location>
</feature>
<evidence type="ECO:0000259" key="1">
    <source>
        <dbReference type="Pfam" id="PF13577"/>
    </source>
</evidence>
<reference evidence="2 3" key="1">
    <citation type="submission" date="2024-06" db="EMBL/GenBank/DDBJ databases">
        <title>The Natural Products Discovery Center: Release of the First 8490 Sequenced Strains for Exploring Actinobacteria Biosynthetic Diversity.</title>
        <authorList>
            <person name="Kalkreuter E."/>
            <person name="Kautsar S.A."/>
            <person name="Yang D."/>
            <person name="Bader C.D."/>
            <person name="Teijaro C.N."/>
            <person name="Fluegel L."/>
            <person name="Davis C.M."/>
            <person name="Simpson J.R."/>
            <person name="Lauterbach L."/>
            <person name="Steele A.D."/>
            <person name="Gui C."/>
            <person name="Meng S."/>
            <person name="Li G."/>
            <person name="Viehrig K."/>
            <person name="Ye F."/>
            <person name="Su P."/>
            <person name="Kiefer A.F."/>
            <person name="Nichols A."/>
            <person name="Cepeda A.J."/>
            <person name="Yan W."/>
            <person name="Fan B."/>
            <person name="Jiang Y."/>
            <person name="Adhikari A."/>
            <person name="Zheng C.-J."/>
            <person name="Schuster L."/>
            <person name="Cowan T.M."/>
            <person name="Smanski M.J."/>
            <person name="Chevrette M.G."/>
            <person name="De Carvalho L.P.S."/>
            <person name="Shen B."/>
        </authorList>
    </citation>
    <scope>NUCLEOTIDE SEQUENCE [LARGE SCALE GENOMIC DNA]</scope>
    <source>
        <strain evidence="2 3">NPDC000632</strain>
    </source>
</reference>
<organism evidence="2 3">
    <name type="scientific">Streptomyces flaveolus</name>
    <dbReference type="NCBI Taxonomy" id="67297"/>
    <lineage>
        <taxon>Bacteria</taxon>
        <taxon>Bacillati</taxon>
        <taxon>Actinomycetota</taxon>
        <taxon>Actinomycetes</taxon>
        <taxon>Kitasatosporales</taxon>
        <taxon>Streptomycetaceae</taxon>
        <taxon>Streptomyces</taxon>
    </lineage>
</organism>